<protein>
    <submittedName>
        <fullName evidence="1">Uncharacterized protein</fullName>
    </submittedName>
</protein>
<dbReference type="EMBL" id="JAJSOF020000015">
    <property type="protein sequence ID" value="KAJ4440875.1"/>
    <property type="molecule type" value="Genomic_DNA"/>
</dbReference>
<accession>A0ABQ8T324</accession>
<dbReference type="Proteomes" id="UP001148838">
    <property type="component" value="Unassembled WGS sequence"/>
</dbReference>
<organism evidence="1 2">
    <name type="scientific">Periplaneta americana</name>
    <name type="common">American cockroach</name>
    <name type="synonym">Blatta americana</name>
    <dbReference type="NCBI Taxonomy" id="6978"/>
    <lineage>
        <taxon>Eukaryota</taxon>
        <taxon>Metazoa</taxon>
        <taxon>Ecdysozoa</taxon>
        <taxon>Arthropoda</taxon>
        <taxon>Hexapoda</taxon>
        <taxon>Insecta</taxon>
        <taxon>Pterygota</taxon>
        <taxon>Neoptera</taxon>
        <taxon>Polyneoptera</taxon>
        <taxon>Dictyoptera</taxon>
        <taxon>Blattodea</taxon>
        <taxon>Blattoidea</taxon>
        <taxon>Blattidae</taxon>
        <taxon>Blattinae</taxon>
        <taxon>Periplaneta</taxon>
    </lineage>
</organism>
<proteinExistence type="predicted"/>
<name>A0ABQ8T324_PERAM</name>
<reference evidence="1 2" key="1">
    <citation type="journal article" date="2022" name="Allergy">
        <title>Genome assembly and annotation of Periplaneta americana reveal a comprehensive cockroach allergen profile.</title>
        <authorList>
            <person name="Wang L."/>
            <person name="Xiong Q."/>
            <person name="Saelim N."/>
            <person name="Wang L."/>
            <person name="Nong W."/>
            <person name="Wan A.T."/>
            <person name="Shi M."/>
            <person name="Liu X."/>
            <person name="Cao Q."/>
            <person name="Hui J.H.L."/>
            <person name="Sookrung N."/>
            <person name="Leung T.F."/>
            <person name="Tungtrongchitr A."/>
            <person name="Tsui S.K.W."/>
        </authorList>
    </citation>
    <scope>NUCLEOTIDE SEQUENCE [LARGE SCALE GENOMIC DNA]</scope>
    <source>
        <strain evidence="1">PWHHKU_190912</strain>
    </source>
</reference>
<comment type="caution">
    <text evidence="1">The sequence shown here is derived from an EMBL/GenBank/DDBJ whole genome shotgun (WGS) entry which is preliminary data.</text>
</comment>
<gene>
    <name evidence="1" type="ORF">ANN_10722</name>
</gene>
<keyword evidence="2" id="KW-1185">Reference proteome</keyword>
<evidence type="ECO:0000313" key="2">
    <source>
        <dbReference type="Proteomes" id="UP001148838"/>
    </source>
</evidence>
<sequence length="87" mass="9735">MSEQTHLTVTNTRAYWPTFTVILRDEQTNSDRLASRQCQGPRGTVQGWYLNVAKVVSDAASSIEVAVVVHKDEIFSSEGSKGDYMIR</sequence>
<evidence type="ECO:0000313" key="1">
    <source>
        <dbReference type="EMBL" id="KAJ4440875.1"/>
    </source>
</evidence>